<dbReference type="EMBL" id="KB870805">
    <property type="protein sequence ID" value="EOA36962.1"/>
    <property type="molecule type" value="Genomic_DNA"/>
</dbReference>
<dbReference type="InterPro" id="IPR006620">
    <property type="entry name" value="Pro_4_hyd_alph"/>
</dbReference>
<dbReference type="GO" id="GO:0016705">
    <property type="term" value="F:oxidoreductase activity, acting on paired donors, with incorporation or reduction of molecular oxygen"/>
    <property type="evidence" value="ECO:0007669"/>
    <property type="project" value="InterPro"/>
</dbReference>
<reference evidence="8" key="1">
    <citation type="journal article" date="2013" name="Nat. Genet.">
        <title>The Capsella rubella genome and the genomic consequences of rapid mating system evolution.</title>
        <authorList>
            <person name="Slotte T."/>
            <person name="Hazzouri K.M."/>
            <person name="Agren J.A."/>
            <person name="Koenig D."/>
            <person name="Maumus F."/>
            <person name="Guo Y.L."/>
            <person name="Steige K."/>
            <person name="Platts A.E."/>
            <person name="Escobar J.S."/>
            <person name="Newman L.K."/>
            <person name="Wang W."/>
            <person name="Mandakova T."/>
            <person name="Vello E."/>
            <person name="Smith L.M."/>
            <person name="Henz S.R."/>
            <person name="Steffen J."/>
            <person name="Takuno S."/>
            <person name="Brandvain Y."/>
            <person name="Coop G."/>
            <person name="Andolfatto P."/>
            <person name="Hu T.T."/>
            <person name="Blanchette M."/>
            <person name="Clark R.M."/>
            <person name="Quesneville H."/>
            <person name="Nordborg M."/>
            <person name="Gaut B.S."/>
            <person name="Lysak M.A."/>
            <person name="Jenkins J."/>
            <person name="Grimwood J."/>
            <person name="Chapman J."/>
            <person name="Prochnik S."/>
            <person name="Shu S."/>
            <person name="Rokhsar D."/>
            <person name="Schmutz J."/>
            <person name="Weigel D."/>
            <person name="Wright S.I."/>
        </authorList>
    </citation>
    <scope>NUCLEOTIDE SEQUENCE [LARGE SCALE GENOMIC DNA]</scope>
    <source>
        <strain evidence="8">cv. Monte Gargano</strain>
    </source>
</reference>
<evidence type="ECO:0000259" key="6">
    <source>
        <dbReference type="SMART" id="SM00702"/>
    </source>
</evidence>
<dbReference type="PANTHER" id="PTHR24014">
    <property type="entry name" value="2-OXOGLUTARATE AND IRON-DEPENDENT OXYGENASE DOMAIN-CONTAINING PROTEIN 2"/>
    <property type="match status" value="1"/>
</dbReference>
<proteinExistence type="predicted"/>
<dbReference type="GO" id="GO:0051213">
    <property type="term" value="F:dioxygenase activity"/>
    <property type="evidence" value="ECO:0007669"/>
    <property type="project" value="UniProtKB-KW"/>
</dbReference>
<evidence type="ECO:0000256" key="1">
    <source>
        <dbReference type="ARBA" id="ARBA00001961"/>
    </source>
</evidence>
<protein>
    <recommendedName>
        <fullName evidence="6">Prolyl 4-hydroxylase alpha subunit domain-containing protein</fullName>
    </recommendedName>
</protein>
<dbReference type="PANTHER" id="PTHR24014:SF4">
    <property type="entry name" value="2-OXOGLUTARATE AND IRON-DEPENDENT OXYGENASE DOMAIN-CONTAINING PROTEIN 2"/>
    <property type="match status" value="1"/>
</dbReference>
<dbReference type="GO" id="GO:0005506">
    <property type="term" value="F:iron ion binding"/>
    <property type="evidence" value="ECO:0007669"/>
    <property type="project" value="InterPro"/>
</dbReference>
<keyword evidence="2" id="KW-0847">Vitamin C</keyword>
<evidence type="ECO:0000313" key="7">
    <source>
        <dbReference type="EMBL" id="EOA36962.1"/>
    </source>
</evidence>
<organism evidence="7 8">
    <name type="scientific">Capsella rubella</name>
    <dbReference type="NCBI Taxonomy" id="81985"/>
    <lineage>
        <taxon>Eukaryota</taxon>
        <taxon>Viridiplantae</taxon>
        <taxon>Streptophyta</taxon>
        <taxon>Embryophyta</taxon>
        <taxon>Tracheophyta</taxon>
        <taxon>Spermatophyta</taxon>
        <taxon>Magnoliopsida</taxon>
        <taxon>eudicotyledons</taxon>
        <taxon>Gunneridae</taxon>
        <taxon>Pentapetalae</taxon>
        <taxon>rosids</taxon>
        <taxon>malvids</taxon>
        <taxon>Brassicales</taxon>
        <taxon>Brassicaceae</taxon>
        <taxon>Camelineae</taxon>
        <taxon>Capsella</taxon>
    </lineage>
</organism>
<gene>
    <name evidence="7" type="ORF">CARUB_v10009901mg</name>
</gene>
<dbReference type="Pfam" id="PF25238">
    <property type="entry name" value="OGFOD2-like"/>
    <property type="match status" value="1"/>
</dbReference>
<dbReference type="AlphaFoldDB" id="R0GM06"/>
<comment type="cofactor">
    <cofactor evidence="1">
        <name>L-ascorbate</name>
        <dbReference type="ChEBI" id="CHEBI:38290"/>
    </cofactor>
</comment>
<name>R0GM06_9BRAS</name>
<evidence type="ECO:0000313" key="8">
    <source>
        <dbReference type="Proteomes" id="UP000029121"/>
    </source>
</evidence>
<evidence type="ECO:0000256" key="4">
    <source>
        <dbReference type="ARBA" id="ARBA00023002"/>
    </source>
</evidence>
<evidence type="ECO:0000256" key="2">
    <source>
        <dbReference type="ARBA" id="ARBA00022896"/>
    </source>
</evidence>
<evidence type="ECO:0000256" key="5">
    <source>
        <dbReference type="SAM" id="MobiDB-lite"/>
    </source>
</evidence>
<sequence>MAVDGDGTDGGGGSQPPGKNAAEKDMEVRIPTLSHFPINDHVSDDYEDLDSEYSSLVLRSLEKYLPTEILTANRDEKAKFMSGILRKYISPRECMKVNWLKSYRQKIISKYRVVRRIMSEPFPGLFVFQMFQRDFFEKLIVEAENFSNWAHENKFPIRRPYNKSKCSVVLEDFGLGIMLDKIMQDFIFPLCKVFFPDVCGAMFDARHGFYMETGEDKEAELGFHVDDSDITLNVCLRKQFEGGKMLFAGTRCNKHMDAEIKPYVRSLIFSNYIPVFRKWQNVEVIKETTISR</sequence>
<accession>R0GM06</accession>
<feature type="domain" description="Prolyl 4-hydroxylase alpha subunit" evidence="6">
    <location>
        <begin position="123"/>
        <end position="289"/>
    </location>
</feature>
<keyword evidence="4" id="KW-0560">Oxidoreductase</keyword>
<keyword evidence="8" id="KW-1185">Reference proteome</keyword>
<dbReference type="SMART" id="SM00702">
    <property type="entry name" value="P4Hc"/>
    <property type="match status" value="1"/>
</dbReference>
<dbReference type="eggNOG" id="KOG1971">
    <property type="taxonomic scope" value="Eukaryota"/>
</dbReference>
<feature type="region of interest" description="Disordered" evidence="5">
    <location>
        <begin position="1"/>
        <end position="24"/>
    </location>
</feature>
<evidence type="ECO:0000256" key="3">
    <source>
        <dbReference type="ARBA" id="ARBA00022964"/>
    </source>
</evidence>
<dbReference type="Proteomes" id="UP000029121">
    <property type="component" value="Unassembled WGS sequence"/>
</dbReference>
<dbReference type="GO" id="GO:0031418">
    <property type="term" value="F:L-ascorbic acid binding"/>
    <property type="evidence" value="ECO:0007669"/>
    <property type="project" value="UniProtKB-KW"/>
</dbReference>
<keyword evidence="3" id="KW-0223">Dioxygenase</keyword>